<evidence type="ECO:0000256" key="1">
    <source>
        <dbReference type="ARBA" id="ARBA00006484"/>
    </source>
</evidence>
<reference evidence="5 6" key="1">
    <citation type="submission" date="2018-11" db="EMBL/GenBank/DDBJ databases">
        <title>Genome sequence of Apiotrichum porosum DSM 27194.</title>
        <authorList>
            <person name="Aliyu H."/>
            <person name="Gorte O."/>
            <person name="Ochsenreither K."/>
        </authorList>
    </citation>
    <scope>NUCLEOTIDE SEQUENCE [LARGE SCALE GENOMIC DNA]</scope>
    <source>
        <strain evidence="5 6">DSM 27194</strain>
    </source>
</reference>
<evidence type="ECO:0000313" key="6">
    <source>
        <dbReference type="Proteomes" id="UP000279236"/>
    </source>
</evidence>
<dbReference type="RefSeq" id="XP_028478600.1">
    <property type="nucleotide sequence ID" value="XM_028619628.1"/>
</dbReference>
<dbReference type="Pfam" id="PF13561">
    <property type="entry name" value="adh_short_C2"/>
    <property type="match status" value="1"/>
</dbReference>
<dbReference type="SUPFAM" id="SSF51735">
    <property type="entry name" value="NAD(P)-binding Rossmann-fold domains"/>
    <property type="match status" value="1"/>
</dbReference>
<evidence type="ECO:0000313" key="5">
    <source>
        <dbReference type="EMBL" id="RSH85815.1"/>
    </source>
</evidence>
<keyword evidence="2" id="KW-0521">NADP</keyword>
<proteinExistence type="inferred from homology"/>
<dbReference type="GeneID" id="39588538"/>
<dbReference type="PRINTS" id="PR00080">
    <property type="entry name" value="SDRFAMILY"/>
</dbReference>
<dbReference type="GO" id="GO:0044281">
    <property type="term" value="P:small molecule metabolic process"/>
    <property type="evidence" value="ECO:0007669"/>
    <property type="project" value="UniProtKB-ARBA"/>
</dbReference>
<keyword evidence="6" id="KW-1185">Reference proteome</keyword>
<keyword evidence="3" id="KW-0560">Oxidoreductase</keyword>
<dbReference type="OrthoDB" id="5325318at2759"/>
<dbReference type="Proteomes" id="UP000279236">
    <property type="component" value="Unassembled WGS sequence"/>
</dbReference>
<dbReference type="AlphaFoldDB" id="A0A427Y415"/>
<dbReference type="Gene3D" id="3.40.50.720">
    <property type="entry name" value="NAD(P)-binding Rossmann-like Domain"/>
    <property type="match status" value="1"/>
</dbReference>
<gene>
    <name evidence="5" type="ORF">EHS24_003995</name>
</gene>
<dbReference type="STRING" id="105984.A0A427Y415"/>
<dbReference type="PANTHER" id="PTHR43008:SF14">
    <property type="entry name" value="DEHYDROGENASE ARBD, PUTATIVE-RELATED"/>
    <property type="match status" value="1"/>
</dbReference>
<dbReference type="GO" id="GO:0005975">
    <property type="term" value="P:carbohydrate metabolic process"/>
    <property type="evidence" value="ECO:0007669"/>
    <property type="project" value="UniProtKB-ARBA"/>
</dbReference>
<dbReference type="FunFam" id="3.40.50.720:FF:000090">
    <property type="entry name" value="NADP-dependent mannitol dehydrogenase"/>
    <property type="match status" value="1"/>
</dbReference>
<dbReference type="PRINTS" id="PR00081">
    <property type="entry name" value="GDHRDH"/>
</dbReference>
<comment type="caution">
    <text evidence="5">The sequence shown here is derived from an EMBL/GenBank/DDBJ whole genome shotgun (WGS) entry which is preliminary data.</text>
</comment>
<dbReference type="InterPro" id="IPR002347">
    <property type="entry name" value="SDR_fam"/>
</dbReference>
<evidence type="ECO:0000256" key="2">
    <source>
        <dbReference type="ARBA" id="ARBA00022857"/>
    </source>
</evidence>
<feature type="compositionally biased region" description="Low complexity" evidence="4">
    <location>
        <begin position="9"/>
        <end position="37"/>
    </location>
</feature>
<dbReference type="PANTHER" id="PTHR43008">
    <property type="entry name" value="BENZIL REDUCTASE"/>
    <property type="match status" value="1"/>
</dbReference>
<dbReference type="GO" id="GO:0050085">
    <property type="term" value="F:mannitol 2-dehydrogenase (NADP+) activity"/>
    <property type="evidence" value="ECO:0007669"/>
    <property type="project" value="UniProtKB-ARBA"/>
</dbReference>
<sequence>MALRTLSSVPARAGGALPAVATAASSSARSVSSSAPRQTEAEHDQHRVRVAPNTAASNGSHKVEHKTAAAGGHSKRTLPSFSMDGKVCVVTGAGRGLGNEMARTLVQSGANELVVLDLVEEQAAAAAKEIEESFVSQGLAPPGEITAVGIGCDVANEESVKAAFQRIKDLFGRVDALVTAAGIVHNYTAEEYPTEKIRQLMDINVMGTWFCALEASKLMPNGGSIILIGSMSGSIVNIPQPQTPYNFSKSAVRHMGRSLAVEWAKRDIRVNVISPGYMCTALTKAVLATNPILDSAWHSAIPVGRMGDPADLGGAVVYLASDASRYTTGSEIVIDGGYTAV</sequence>
<evidence type="ECO:0008006" key="7">
    <source>
        <dbReference type="Google" id="ProtNLM"/>
    </source>
</evidence>
<feature type="region of interest" description="Disordered" evidence="4">
    <location>
        <begin position="1"/>
        <end position="77"/>
    </location>
</feature>
<comment type="similarity">
    <text evidence="1">Belongs to the short-chain dehydrogenases/reductases (SDR) family.</text>
</comment>
<evidence type="ECO:0000256" key="4">
    <source>
        <dbReference type="SAM" id="MobiDB-lite"/>
    </source>
</evidence>
<dbReference type="EMBL" id="RSCE01000002">
    <property type="protein sequence ID" value="RSH85815.1"/>
    <property type="molecule type" value="Genomic_DNA"/>
</dbReference>
<evidence type="ECO:0000256" key="3">
    <source>
        <dbReference type="ARBA" id="ARBA00023002"/>
    </source>
</evidence>
<protein>
    <recommendedName>
        <fullName evidence="7">D-arabinitol 2-dehydrogenase [ribulose-forming]</fullName>
    </recommendedName>
</protein>
<dbReference type="InterPro" id="IPR036291">
    <property type="entry name" value="NAD(P)-bd_dom_sf"/>
</dbReference>
<dbReference type="GO" id="GO:0050664">
    <property type="term" value="F:oxidoreductase activity, acting on NAD(P)H, oxygen as acceptor"/>
    <property type="evidence" value="ECO:0007669"/>
    <property type="project" value="TreeGrafter"/>
</dbReference>
<organism evidence="5 6">
    <name type="scientific">Apiotrichum porosum</name>
    <dbReference type="NCBI Taxonomy" id="105984"/>
    <lineage>
        <taxon>Eukaryota</taxon>
        <taxon>Fungi</taxon>
        <taxon>Dikarya</taxon>
        <taxon>Basidiomycota</taxon>
        <taxon>Agaricomycotina</taxon>
        <taxon>Tremellomycetes</taxon>
        <taxon>Trichosporonales</taxon>
        <taxon>Trichosporonaceae</taxon>
        <taxon>Apiotrichum</taxon>
    </lineage>
</organism>
<name>A0A427Y415_9TREE</name>
<accession>A0A427Y415</accession>